<dbReference type="GO" id="GO:0000160">
    <property type="term" value="P:phosphorelay signal transduction system"/>
    <property type="evidence" value="ECO:0007669"/>
    <property type="project" value="InterPro"/>
</dbReference>
<dbReference type="STRING" id="395961.Cyan7425_2560"/>
<keyword evidence="1" id="KW-0597">Phosphoprotein</keyword>
<dbReference type="OrthoDB" id="573506at2"/>
<gene>
    <name evidence="3" type="ordered locus">Cyan7425_2560</name>
</gene>
<dbReference type="eggNOG" id="COG2198">
    <property type="taxonomic scope" value="Bacteria"/>
</dbReference>
<name>B8HYB3_CYAP4</name>
<evidence type="ECO:0000256" key="1">
    <source>
        <dbReference type="PROSITE-ProRule" id="PRU00110"/>
    </source>
</evidence>
<sequence length="114" mass="12388">MPGAAPIDLEHLHLLSDGDRVFEQELLHTYLADTQMHLAAAKMALNARETTVLRQEAHHLKGASGNVGASLIQSLAAQLEQLAQQGNLMAATRLMAELEVALGAIEQWLGQRKE</sequence>
<feature type="domain" description="HPt" evidence="2">
    <location>
        <begin position="19"/>
        <end position="112"/>
    </location>
</feature>
<dbReference type="InterPro" id="IPR036641">
    <property type="entry name" value="HPT_dom_sf"/>
</dbReference>
<dbReference type="HOGENOM" id="CLU_157042_2_0_3"/>
<dbReference type="Gene3D" id="1.20.120.160">
    <property type="entry name" value="HPT domain"/>
    <property type="match status" value="1"/>
</dbReference>
<dbReference type="PROSITE" id="PS50894">
    <property type="entry name" value="HPT"/>
    <property type="match status" value="1"/>
</dbReference>
<dbReference type="Pfam" id="PF01627">
    <property type="entry name" value="Hpt"/>
    <property type="match status" value="1"/>
</dbReference>
<dbReference type="SMART" id="SM00073">
    <property type="entry name" value="HPT"/>
    <property type="match status" value="1"/>
</dbReference>
<reference evidence="3" key="1">
    <citation type="submission" date="2009-01" db="EMBL/GenBank/DDBJ databases">
        <title>Complete sequence of chromosome Cyanothece sp. PCC 7425.</title>
        <authorList>
            <consortium name="US DOE Joint Genome Institute"/>
            <person name="Lucas S."/>
            <person name="Copeland A."/>
            <person name="Lapidus A."/>
            <person name="Glavina del Rio T."/>
            <person name="Dalin E."/>
            <person name="Tice H."/>
            <person name="Bruce D."/>
            <person name="Goodwin L."/>
            <person name="Pitluck S."/>
            <person name="Sims D."/>
            <person name="Meineke L."/>
            <person name="Brettin T."/>
            <person name="Detter J.C."/>
            <person name="Han C."/>
            <person name="Larimer F."/>
            <person name="Land M."/>
            <person name="Hauser L."/>
            <person name="Kyrpides N."/>
            <person name="Ovchinnikova G."/>
            <person name="Liberton M."/>
            <person name="Stoeckel J."/>
            <person name="Banerjee A."/>
            <person name="Singh A."/>
            <person name="Page L."/>
            <person name="Sato H."/>
            <person name="Zhao L."/>
            <person name="Sherman L."/>
            <person name="Pakrasi H."/>
            <person name="Richardson P."/>
        </authorList>
    </citation>
    <scope>NUCLEOTIDE SEQUENCE</scope>
    <source>
        <strain evidence="3">PCC 7425</strain>
    </source>
</reference>
<proteinExistence type="predicted"/>
<protein>
    <submittedName>
        <fullName evidence="3">Hpt protein</fullName>
    </submittedName>
</protein>
<dbReference type="SUPFAM" id="SSF47226">
    <property type="entry name" value="Histidine-containing phosphotransfer domain, HPT domain"/>
    <property type="match status" value="1"/>
</dbReference>
<organism evidence="3">
    <name type="scientific">Cyanothece sp. (strain PCC 7425 / ATCC 29141)</name>
    <dbReference type="NCBI Taxonomy" id="395961"/>
    <lineage>
        <taxon>Bacteria</taxon>
        <taxon>Bacillati</taxon>
        <taxon>Cyanobacteriota</taxon>
        <taxon>Cyanophyceae</taxon>
        <taxon>Gomontiellales</taxon>
        <taxon>Cyanothecaceae</taxon>
        <taxon>Cyanothece</taxon>
    </lineage>
</organism>
<dbReference type="EMBL" id="CP001344">
    <property type="protein sequence ID" value="ACL44916.1"/>
    <property type="molecule type" value="Genomic_DNA"/>
</dbReference>
<dbReference type="AlphaFoldDB" id="B8HYB3"/>
<dbReference type="InterPro" id="IPR008207">
    <property type="entry name" value="Sig_transdc_His_kin_Hpt_dom"/>
</dbReference>
<feature type="modified residue" description="Phosphohistidine" evidence="1">
    <location>
        <position position="58"/>
    </location>
</feature>
<evidence type="ECO:0000313" key="3">
    <source>
        <dbReference type="EMBL" id="ACL44916.1"/>
    </source>
</evidence>
<dbReference type="KEGG" id="cyn:Cyan7425_2560"/>
<evidence type="ECO:0000259" key="2">
    <source>
        <dbReference type="PROSITE" id="PS50894"/>
    </source>
</evidence>
<accession>B8HYB3</accession>